<organism evidence="2 3">
    <name type="scientific">Actinomadura chibensis</name>
    <dbReference type="NCBI Taxonomy" id="392828"/>
    <lineage>
        <taxon>Bacteria</taxon>
        <taxon>Bacillati</taxon>
        <taxon>Actinomycetota</taxon>
        <taxon>Actinomycetes</taxon>
        <taxon>Streptosporangiales</taxon>
        <taxon>Thermomonosporaceae</taxon>
        <taxon>Actinomadura</taxon>
    </lineage>
</organism>
<proteinExistence type="predicted"/>
<feature type="transmembrane region" description="Helical" evidence="1">
    <location>
        <begin position="49"/>
        <end position="68"/>
    </location>
</feature>
<dbReference type="PANTHER" id="PTHR37305:SF1">
    <property type="entry name" value="MEMBRANE PROTEIN"/>
    <property type="match status" value="1"/>
</dbReference>
<dbReference type="RefSeq" id="WP_083981183.1">
    <property type="nucleotide sequence ID" value="NZ_VSFG01000001.1"/>
</dbReference>
<accession>A0A5D0NX28</accession>
<evidence type="ECO:0000313" key="3">
    <source>
        <dbReference type="Proteomes" id="UP000323380"/>
    </source>
</evidence>
<comment type="caution">
    <text evidence="2">The sequence shown here is derived from an EMBL/GenBank/DDBJ whole genome shotgun (WGS) entry which is preliminary data.</text>
</comment>
<feature type="transmembrane region" description="Helical" evidence="1">
    <location>
        <begin position="138"/>
        <end position="160"/>
    </location>
</feature>
<evidence type="ECO:0000256" key="1">
    <source>
        <dbReference type="SAM" id="Phobius"/>
    </source>
</evidence>
<protein>
    <submittedName>
        <fullName evidence="2">ABC transporter permease</fullName>
    </submittedName>
</protein>
<name>A0A5D0NX28_9ACTN</name>
<dbReference type="AlphaFoldDB" id="A0A5D0NX28"/>
<keyword evidence="1" id="KW-0472">Membrane</keyword>
<reference evidence="2 3" key="1">
    <citation type="submission" date="2019-08" db="EMBL/GenBank/DDBJ databases">
        <title>Actinomadura sp. nov. CYP1-5 isolated from mountain soil.</title>
        <authorList>
            <person name="Songsumanus A."/>
            <person name="Kuncharoen N."/>
            <person name="Kudo T."/>
            <person name="Yuki M."/>
            <person name="Igarashi Y."/>
            <person name="Tanasupawat S."/>
        </authorList>
    </citation>
    <scope>NUCLEOTIDE SEQUENCE [LARGE SCALE GENOMIC DNA]</scope>
    <source>
        <strain evidence="2 3">JCM 14158</strain>
    </source>
</reference>
<keyword evidence="1" id="KW-0812">Transmembrane</keyword>
<evidence type="ECO:0000313" key="2">
    <source>
        <dbReference type="EMBL" id="TYB49005.1"/>
    </source>
</evidence>
<dbReference type="PANTHER" id="PTHR37305">
    <property type="entry name" value="INTEGRAL MEMBRANE PROTEIN-RELATED"/>
    <property type="match status" value="1"/>
</dbReference>
<dbReference type="Proteomes" id="UP000323380">
    <property type="component" value="Unassembled WGS sequence"/>
</dbReference>
<keyword evidence="1" id="KW-1133">Transmembrane helix</keyword>
<gene>
    <name evidence="2" type="ORF">FXF69_07620</name>
</gene>
<feature type="transmembrane region" description="Helical" evidence="1">
    <location>
        <begin position="260"/>
        <end position="282"/>
    </location>
</feature>
<feature type="transmembrane region" description="Helical" evidence="1">
    <location>
        <begin position="212"/>
        <end position="233"/>
    </location>
</feature>
<sequence>MRVLVRGVAGRYSGGRGGVRGFEVCGRASVRFGDLVRSEWTKFRSLRSMWWSLLVMVAFSVTITLLVGSDTGGEYRAMSAADKRTWDPTGASLNSFFAGQLAISVLGILVVTSEYATGMIRTSLAAMPRRGRLLAAKTLVFAVIALVAGQVTAFATFLAGQAVIGRQDGVPTASLGDHGVLPAVFGTGLYLAAIGLLAVAVGTLMRATAGGLAVQVGITLLVPAFGGLLPSWVRKAFAFWPSLGGPEVRKVHPDSAYPHVWMNLFGMTVGIAILLVAAFAVFRRREV</sequence>
<dbReference type="Pfam" id="PF12730">
    <property type="entry name" value="ABC2_membrane_4"/>
    <property type="match status" value="1"/>
</dbReference>
<keyword evidence="3" id="KW-1185">Reference proteome</keyword>
<dbReference type="EMBL" id="VSFG01000001">
    <property type="protein sequence ID" value="TYB49005.1"/>
    <property type="molecule type" value="Genomic_DNA"/>
</dbReference>
<dbReference type="STRING" id="1220554.GCA_001552135_05450"/>
<feature type="transmembrane region" description="Helical" evidence="1">
    <location>
        <begin position="180"/>
        <end position="205"/>
    </location>
</feature>
<feature type="transmembrane region" description="Helical" evidence="1">
    <location>
        <begin position="96"/>
        <end position="117"/>
    </location>
</feature>